<dbReference type="EMBL" id="AQGS01000443">
    <property type="protein sequence ID" value="EPS39834.1"/>
    <property type="molecule type" value="Genomic_DNA"/>
</dbReference>
<reference evidence="2 3" key="1">
    <citation type="journal article" date="2013" name="PLoS Genet.">
        <title>Genomic mechanisms accounting for the adaptation to parasitism in nematode-trapping fungi.</title>
        <authorList>
            <person name="Meerupati T."/>
            <person name="Andersson K.M."/>
            <person name="Friman E."/>
            <person name="Kumar D."/>
            <person name="Tunlid A."/>
            <person name="Ahren D."/>
        </authorList>
    </citation>
    <scope>NUCLEOTIDE SEQUENCE [LARGE SCALE GENOMIC DNA]</scope>
    <source>
        <strain evidence="2 3">CBS 200.50</strain>
    </source>
</reference>
<sequence>MEAYNFGNQFKLDEIHRARRSRDEEGRRSRDHIAPVIQAPEEQDSSYDLYVLSLRRSTSSDSKVNRHWGLYIETRPENDERQEVAAGEACHANTHPSGDGLTKVHHCTIKQRASLSNLLMVLETVVPDAMKNLEAVGPDAMKSLKAIGRLGAI</sequence>
<feature type="region of interest" description="Disordered" evidence="1">
    <location>
        <begin position="17"/>
        <end position="39"/>
    </location>
</feature>
<reference evidence="3" key="2">
    <citation type="submission" date="2013-04" db="EMBL/GenBank/DDBJ databases">
        <title>Genomic mechanisms accounting for the adaptation to parasitism in nematode-trapping fungi.</title>
        <authorList>
            <person name="Ahren D.G."/>
        </authorList>
    </citation>
    <scope>NUCLEOTIDE SEQUENCE [LARGE SCALE GENOMIC DNA]</scope>
    <source>
        <strain evidence="3">CBS 200.50</strain>
    </source>
</reference>
<feature type="compositionally biased region" description="Basic and acidic residues" evidence="1">
    <location>
        <begin position="17"/>
        <end position="33"/>
    </location>
</feature>
<dbReference type="HOGENOM" id="CLU_1713175_0_0_1"/>
<organism evidence="2 3">
    <name type="scientific">Dactylellina haptotyla (strain CBS 200.50)</name>
    <name type="common">Nematode-trapping fungus</name>
    <name type="synonym">Monacrosporium haptotylum</name>
    <dbReference type="NCBI Taxonomy" id="1284197"/>
    <lineage>
        <taxon>Eukaryota</taxon>
        <taxon>Fungi</taxon>
        <taxon>Dikarya</taxon>
        <taxon>Ascomycota</taxon>
        <taxon>Pezizomycotina</taxon>
        <taxon>Orbiliomycetes</taxon>
        <taxon>Orbiliales</taxon>
        <taxon>Orbiliaceae</taxon>
        <taxon>Dactylellina</taxon>
    </lineage>
</organism>
<evidence type="ECO:0000313" key="2">
    <source>
        <dbReference type="EMBL" id="EPS39834.1"/>
    </source>
</evidence>
<dbReference type="AlphaFoldDB" id="S8AAB4"/>
<keyword evidence="3" id="KW-1185">Reference proteome</keyword>
<evidence type="ECO:0000256" key="1">
    <source>
        <dbReference type="SAM" id="MobiDB-lite"/>
    </source>
</evidence>
<proteinExistence type="predicted"/>
<accession>S8AAB4</accession>
<protein>
    <submittedName>
        <fullName evidence="2">Uncharacterized protein</fullName>
    </submittedName>
</protein>
<evidence type="ECO:0000313" key="3">
    <source>
        <dbReference type="Proteomes" id="UP000015100"/>
    </source>
</evidence>
<name>S8AAB4_DACHA</name>
<gene>
    <name evidence="2" type="ORF">H072_6366</name>
</gene>
<comment type="caution">
    <text evidence="2">The sequence shown here is derived from an EMBL/GenBank/DDBJ whole genome shotgun (WGS) entry which is preliminary data.</text>
</comment>
<dbReference type="Proteomes" id="UP000015100">
    <property type="component" value="Unassembled WGS sequence"/>
</dbReference>